<evidence type="ECO:0000313" key="1">
    <source>
        <dbReference type="EMBL" id="KGB39594.1"/>
    </source>
</evidence>
<proteinExistence type="predicted"/>
<protein>
    <submittedName>
        <fullName evidence="1">Uncharacterized protein</fullName>
    </submittedName>
</protein>
<reference evidence="1" key="1">
    <citation type="journal article" date="2012" name="Nat. Genet.">
        <title>Whole-genome sequence of Schistosoma haematobium.</title>
        <authorList>
            <person name="Young N.D."/>
            <person name="Jex A.R."/>
            <person name="Li B."/>
            <person name="Liu S."/>
            <person name="Yang L."/>
            <person name="Xiong Z."/>
            <person name="Li Y."/>
            <person name="Cantacessi C."/>
            <person name="Hall R.S."/>
            <person name="Xu X."/>
            <person name="Chen F."/>
            <person name="Wu X."/>
            <person name="Zerlotini A."/>
            <person name="Oliveira G."/>
            <person name="Hofmann A."/>
            <person name="Zhang G."/>
            <person name="Fang X."/>
            <person name="Kang Y."/>
            <person name="Campbell B.E."/>
            <person name="Loukas A."/>
            <person name="Ranganathan S."/>
            <person name="Rollinson D."/>
            <person name="Rinaldi G."/>
            <person name="Brindley P.J."/>
            <person name="Yang H."/>
            <person name="Wang J."/>
            <person name="Wang J."/>
            <person name="Gasser R.B."/>
        </authorList>
    </citation>
    <scope>NUCLEOTIDE SEQUENCE [LARGE SCALE GENOMIC DNA]</scope>
</reference>
<dbReference type="EMBL" id="KL251238">
    <property type="protein sequence ID" value="KGB39594.1"/>
    <property type="molecule type" value="Genomic_DNA"/>
</dbReference>
<organism evidence="1">
    <name type="scientific">Schistosoma haematobium</name>
    <name type="common">Blood fluke</name>
    <dbReference type="NCBI Taxonomy" id="6185"/>
    <lineage>
        <taxon>Eukaryota</taxon>
        <taxon>Metazoa</taxon>
        <taxon>Spiralia</taxon>
        <taxon>Lophotrochozoa</taxon>
        <taxon>Platyhelminthes</taxon>
        <taxon>Trematoda</taxon>
        <taxon>Digenea</taxon>
        <taxon>Strigeidida</taxon>
        <taxon>Schistosomatoidea</taxon>
        <taxon>Schistosomatidae</taxon>
        <taxon>Schistosoma</taxon>
    </lineage>
</organism>
<dbReference type="AlphaFoldDB" id="A0A095A264"/>
<sequence length="324" mass="36629">MIQVIRLLANERFDPNSSLRNDLLEIILHILMNSDSNTQVQIVKLLCSEIQTWESCIFRFSKETSKSSAADRLKIHTEEFQITAAELDSILGIGASINICTKHLIVNHDIVDSVSNLLFMNPETILEILSHNPVTNGSPFIQTSALVCLLESFYGPLSHLLWPDISENSNENYYCEVSINMFLLTSPWSNIILEHLQMDGSVNNIENLSSFLAFANVLLSTKCPAICSIINKNQLGELLLAYIHDKDLYDSITKTYLGSICLKVSKGNLIILILWKYKVASPDFEVLGFRERLCLEVMIASDNLQPTLSISNRFNLFYKEIFCL</sequence>
<name>A0A095A264_SCHHA</name>
<accession>A0A095A264</accession>
<gene>
    <name evidence="1" type="ORF">MS3_08035</name>
</gene>